<protein>
    <recommendedName>
        <fullName evidence="2">Histidine kinase/HSP90-like ATPase domain-containing protein</fullName>
    </recommendedName>
</protein>
<reference evidence="3" key="1">
    <citation type="submission" date="2021-01" db="EMBL/GenBank/DDBJ databases">
        <title>Whole genome shotgun sequence of Planosporangium mesophilum NBRC 109066.</title>
        <authorList>
            <person name="Komaki H."/>
            <person name="Tamura T."/>
        </authorList>
    </citation>
    <scope>NUCLEOTIDE SEQUENCE</scope>
    <source>
        <strain evidence="3">NBRC 109066</strain>
    </source>
</reference>
<sequence>MTRPELPVTGPGLRPPVEAPEVITVDQLFDADGLYALRATLVAHAARLDLPEEKVDHLLIVANELATNAIRHGGGTGRLRLWRDATTLYCRVSDHGPGIADPNAGATPPAQPDTGGHGLWICRQLCDDLIITNADDGHGPTVTALIGVDGQSTPHSGDPR</sequence>
<dbReference type="InterPro" id="IPR050267">
    <property type="entry name" value="Anti-sigma-factor_SerPK"/>
</dbReference>
<dbReference type="PANTHER" id="PTHR35526:SF3">
    <property type="entry name" value="ANTI-SIGMA-F FACTOR RSBW"/>
    <property type="match status" value="1"/>
</dbReference>
<dbReference type="AlphaFoldDB" id="A0A8J3TEW3"/>
<evidence type="ECO:0000259" key="2">
    <source>
        <dbReference type="Pfam" id="PF13581"/>
    </source>
</evidence>
<dbReference type="Pfam" id="PF13581">
    <property type="entry name" value="HATPase_c_2"/>
    <property type="match status" value="1"/>
</dbReference>
<name>A0A8J3TEW3_9ACTN</name>
<dbReference type="GO" id="GO:0004674">
    <property type="term" value="F:protein serine/threonine kinase activity"/>
    <property type="evidence" value="ECO:0007669"/>
    <property type="project" value="UniProtKB-KW"/>
</dbReference>
<feature type="domain" description="Histidine kinase/HSP90-like ATPase" evidence="2">
    <location>
        <begin position="33"/>
        <end position="143"/>
    </location>
</feature>
<dbReference type="Proteomes" id="UP000599074">
    <property type="component" value="Unassembled WGS sequence"/>
</dbReference>
<gene>
    <name evidence="3" type="ORF">Pme01_54670</name>
</gene>
<dbReference type="CDD" id="cd16936">
    <property type="entry name" value="HATPase_RsbW-like"/>
    <property type="match status" value="1"/>
</dbReference>
<keyword evidence="1" id="KW-0723">Serine/threonine-protein kinase</keyword>
<keyword evidence="1" id="KW-0418">Kinase</keyword>
<keyword evidence="1" id="KW-0808">Transferase</keyword>
<accession>A0A8J3TEW3</accession>
<evidence type="ECO:0000256" key="1">
    <source>
        <dbReference type="ARBA" id="ARBA00022527"/>
    </source>
</evidence>
<dbReference type="EMBL" id="BOON01000060">
    <property type="protein sequence ID" value="GII25870.1"/>
    <property type="molecule type" value="Genomic_DNA"/>
</dbReference>
<dbReference type="SUPFAM" id="SSF55874">
    <property type="entry name" value="ATPase domain of HSP90 chaperone/DNA topoisomerase II/histidine kinase"/>
    <property type="match status" value="1"/>
</dbReference>
<evidence type="ECO:0000313" key="3">
    <source>
        <dbReference type="EMBL" id="GII25870.1"/>
    </source>
</evidence>
<proteinExistence type="predicted"/>
<dbReference type="InterPro" id="IPR036890">
    <property type="entry name" value="HATPase_C_sf"/>
</dbReference>
<keyword evidence="4" id="KW-1185">Reference proteome</keyword>
<dbReference type="InterPro" id="IPR003594">
    <property type="entry name" value="HATPase_dom"/>
</dbReference>
<dbReference type="Gene3D" id="3.30.565.10">
    <property type="entry name" value="Histidine kinase-like ATPase, C-terminal domain"/>
    <property type="match status" value="1"/>
</dbReference>
<comment type="caution">
    <text evidence="3">The sequence shown here is derived from an EMBL/GenBank/DDBJ whole genome shotgun (WGS) entry which is preliminary data.</text>
</comment>
<organism evidence="3 4">
    <name type="scientific">Planosporangium mesophilum</name>
    <dbReference type="NCBI Taxonomy" id="689768"/>
    <lineage>
        <taxon>Bacteria</taxon>
        <taxon>Bacillati</taxon>
        <taxon>Actinomycetota</taxon>
        <taxon>Actinomycetes</taxon>
        <taxon>Micromonosporales</taxon>
        <taxon>Micromonosporaceae</taxon>
        <taxon>Planosporangium</taxon>
    </lineage>
</organism>
<dbReference type="RefSeq" id="WP_239088499.1">
    <property type="nucleotide sequence ID" value="NZ_BOON01000060.1"/>
</dbReference>
<evidence type="ECO:0000313" key="4">
    <source>
        <dbReference type="Proteomes" id="UP000599074"/>
    </source>
</evidence>
<dbReference type="PANTHER" id="PTHR35526">
    <property type="entry name" value="ANTI-SIGMA-F FACTOR RSBW-RELATED"/>
    <property type="match status" value="1"/>
</dbReference>